<accession>A0A4Y7TAS7</accession>
<evidence type="ECO:0000256" key="6">
    <source>
        <dbReference type="SAM" id="MobiDB-lite"/>
    </source>
</evidence>
<keyword evidence="5 7" id="KW-0472">Membrane</keyword>
<name>A0A4Y7TAS7_COPMI</name>
<organism evidence="8 9">
    <name type="scientific">Coprinellus micaceus</name>
    <name type="common">Glistening ink-cap mushroom</name>
    <name type="synonym">Coprinus micaceus</name>
    <dbReference type="NCBI Taxonomy" id="71717"/>
    <lineage>
        <taxon>Eukaryota</taxon>
        <taxon>Fungi</taxon>
        <taxon>Dikarya</taxon>
        <taxon>Basidiomycota</taxon>
        <taxon>Agaricomycotina</taxon>
        <taxon>Agaricomycetes</taxon>
        <taxon>Agaricomycetidae</taxon>
        <taxon>Agaricales</taxon>
        <taxon>Agaricineae</taxon>
        <taxon>Psathyrellaceae</taxon>
        <taxon>Coprinellus</taxon>
    </lineage>
</organism>
<dbReference type="Proteomes" id="UP000298030">
    <property type="component" value="Unassembled WGS sequence"/>
</dbReference>
<dbReference type="EMBL" id="QPFP01000019">
    <property type="protein sequence ID" value="TEB31277.1"/>
    <property type="molecule type" value="Genomic_DNA"/>
</dbReference>
<evidence type="ECO:0000256" key="7">
    <source>
        <dbReference type="SAM" id="Phobius"/>
    </source>
</evidence>
<evidence type="ECO:0000313" key="8">
    <source>
        <dbReference type="EMBL" id="TEB31277.1"/>
    </source>
</evidence>
<feature type="transmembrane region" description="Helical" evidence="7">
    <location>
        <begin position="140"/>
        <end position="156"/>
    </location>
</feature>
<dbReference type="STRING" id="71717.A0A4Y7TAS7"/>
<comment type="caution">
    <text evidence="8">The sequence shown here is derived from an EMBL/GenBank/DDBJ whole genome shotgun (WGS) entry which is preliminary data.</text>
</comment>
<evidence type="ECO:0000256" key="5">
    <source>
        <dbReference type="ARBA" id="ARBA00023136"/>
    </source>
</evidence>
<keyword evidence="3 7" id="KW-0812">Transmembrane</keyword>
<dbReference type="PANTHER" id="PTHR21346">
    <property type="entry name" value="FUN14 DOMAIN CONTAINING"/>
    <property type="match status" value="1"/>
</dbReference>
<comment type="similarity">
    <text evidence="2">Belongs to the FUN14 family.</text>
</comment>
<dbReference type="GO" id="GO:0016020">
    <property type="term" value="C:membrane"/>
    <property type="evidence" value="ECO:0007669"/>
    <property type="project" value="UniProtKB-SubCell"/>
</dbReference>
<dbReference type="Pfam" id="PF04930">
    <property type="entry name" value="FUN14"/>
    <property type="match status" value="1"/>
</dbReference>
<feature type="transmembrane region" description="Helical" evidence="7">
    <location>
        <begin position="115"/>
        <end position="133"/>
    </location>
</feature>
<protein>
    <recommendedName>
        <fullName evidence="10">FUN14-domain-containing protein</fullName>
    </recommendedName>
</protein>
<evidence type="ECO:0000256" key="1">
    <source>
        <dbReference type="ARBA" id="ARBA00004370"/>
    </source>
</evidence>
<feature type="transmembrane region" description="Helical" evidence="7">
    <location>
        <begin position="58"/>
        <end position="77"/>
    </location>
</feature>
<evidence type="ECO:0000313" key="9">
    <source>
        <dbReference type="Proteomes" id="UP000298030"/>
    </source>
</evidence>
<keyword evidence="4 7" id="KW-1133">Transmembrane helix</keyword>
<comment type="subcellular location">
    <subcellularLocation>
        <location evidence="1">Membrane</location>
    </subcellularLocation>
</comment>
<reference evidence="8 9" key="1">
    <citation type="journal article" date="2019" name="Nat. Ecol. Evol.">
        <title>Megaphylogeny resolves global patterns of mushroom evolution.</title>
        <authorList>
            <person name="Varga T."/>
            <person name="Krizsan K."/>
            <person name="Foldi C."/>
            <person name="Dima B."/>
            <person name="Sanchez-Garcia M."/>
            <person name="Sanchez-Ramirez S."/>
            <person name="Szollosi G.J."/>
            <person name="Szarkandi J.G."/>
            <person name="Papp V."/>
            <person name="Albert L."/>
            <person name="Andreopoulos W."/>
            <person name="Angelini C."/>
            <person name="Antonin V."/>
            <person name="Barry K.W."/>
            <person name="Bougher N.L."/>
            <person name="Buchanan P."/>
            <person name="Buyck B."/>
            <person name="Bense V."/>
            <person name="Catcheside P."/>
            <person name="Chovatia M."/>
            <person name="Cooper J."/>
            <person name="Damon W."/>
            <person name="Desjardin D."/>
            <person name="Finy P."/>
            <person name="Geml J."/>
            <person name="Haridas S."/>
            <person name="Hughes K."/>
            <person name="Justo A."/>
            <person name="Karasinski D."/>
            <person name="Kautmanova I."/>
            <person name="Kiss B."/>
            <person name="Kocsube S."/>
            <person name="Kotiranta H."/>
            <person name="LaButti K.M."/>
            <person name="Lechner B.E."/>
            <person name="Liimatainen K."/>
            <person name="Lipzen A."/>
            <person name="Lukacs Z."/>
            <person name="Mihaltcheva S."/>
            <person name="Morgado L.N."/>
            <person name="Niskanen T."/>
            <person name="Noordeloos M.E."/>
            <person name="Ohm R.A."/>
            <person name="Ortiz-Santana B."/>
            <person name="Ovrebo C."/>
            <person name="Racz N."/>
            <person name="Riley R."/>
            <person name="Savchenko A."/>
            <person name="Shiryaev A."/>
            <person name="Soop K."/>
            <person name="Spirin V."/>
            <person name="Szebenyi C."/>
            <person name="Tomsovsky M."/>
            <person name="Tulloss R.E."/>
            <person name="Uehling J."/>
            <person name="Grigoriev I.V."/>
            <person name="Vagvolgyi C."/>
            <person name="Papp T."/>
            <person name="Martin F.M."/>
            <person name="Miettinen O."/>
            <person name="Hibbett D.S."/>
            <person name="Nagy L.G."/>
        </authorList>
    </citation>
    <scope>NUCLEOTIDE SEQUENCE [LARGE SCALE GENOMIC DNA]</scope>
    <source>
        <strain evidence="8 9">FP101781</strain>
    </source>
</reference>
<sequence>MLLHQLHATTKSLVLPRVANLFRGNVQNLNVCTRVGIRQNASTWTMQPAKQFAKKQSAVSFTTVSVASLGLGLAFSTQPTIHNDSVRGPTTPGTPPARPSAAWDDGLPPPPQSALSLYQLGFGTVAGFCAGVFTKKGLKAAAWLLGGIFVLLQYLASQSLVRVDWGRAASRFESRFHTVDASGASRPPTVGVLWNKTIGFLTADFQPRASFVAGFILGIRLG</sequence>
<evidence type="ECO:0000256" key="2">
    <source>
        <dbReference type="ARBA" id="ARBA00009160"/>
    </source>
</evidence>
<dbReference type="InterPro" id="IPR007014">
    <property type="entry name" value="FUN14"/>
</dbReference>
<feature type="region of interest" description="Disordered" evidence="6">
    <location>
        <begin position="82"/>
        <end position="106"/>
    </location>
</feature>
<evidence type="ECO:0000256" key="3">
    <source>
        <dbReference type="ARBA" id="ARBA00022692"/>
    </source>
</evidence>
<proteinExistence type="inferred from homology"/>
<keyword evidence="9" id="KW-1185">Reference proteome</keyword>
<evidence type="ECO:0008006" key="10">
    <source>
        <dbReference type="Google" id="ProtNLM"/>
    </source>
</evidence>
<dbReference type="AlphaFoldDB" id="A0A4Y7TAS7"/>
<dbReference type="PANTHER" id="PTHR21346:SF10">
    <property type="entry name" value="TRANSMEMBRANE PROTEIN"/>
    <property type="match status" value="1"/>
</dbReference>
<dbReference type="OrthoDB" id="163794at2759"/>
<gene>
    <name evidence="8" type="ORF">FA13DRAFT_1732733</name>
</gene>
<evidence type="ECO:0000256" key="4">
    <source>
        <dbReference type="ARBA" id="ARBA00022989"/>
    </source>
</evidence>